<protein>
    <submittedName>
        <fullName evidence="3">SH3 type 3 domain protein</fullName>
    </submittedName>
</protein>
<dbReference type="AlphaFoldDB" id="C6WVH5"/>
<keyword evidence="1" id="KW-0732">Signal</keyword>
<organism evidence="3 4">
    <name type="scientific">Methylotenera mobilis (strain JLW8 / ATCC BAA-1282 / DSM 17540)</name>
    <dbReference type="NCBI Taxonomy" id="583345"/>
    <lineage>
        <taxon>Bacteria</taxon>
        <taxon>Pseudomonadati</taxon>
        <taxon>Pseudomonadota</taxon>
        <taxon>Betaproteobacteria</taxon>
        <taxon>Nitrosomonadales</taxon>
        <taxon>Methylophilaceae</taxon>
        <taxon>Methylotenera</taxon>
    </lineage>
</organism>
<dbReference type="EMBL" id="CP001672">
    <property type="protein sequence ID" value="ACT47924.1"/>
    <property type="molecule type" value="Genomic_DNA"/>
</dbReference>
<gene>
    <name evidence="3" type="ordered locus">Mmol_1015</name>
</gene>
<feature type="signal peptide" evidence="1">
    <location>
        <begin position="1"/>
        <end position="25"/>
    </location>
</feature>
<evidence type="ECO:0000256" key="1">
    <source>
        <dbReference type="SAM" id="SignalP"/>
    </source>
</evidence>
<evidence type="ECO:0000313" key="4">
    <source>
        <dbReference type="Proteomes" id="UP000002742"/>
    </source>
</evidence>
<accession>C6WVH5</accession>
<feature type="chain" id="PRO_5002973050" evidence="1">
    <location>
        <begin position="26"/>
        <end position="172"/>
    </location>
</feature>
<keyword evidence="4" id="KW-1185">Reference proteome</keyword>
<dbReference type="HOGENOM" id="CLU_1546792_0_0_4"/>
<sequence length="172" mass="18154">MKHYLKQALLLSSLVPLLYAGISVAAEKGSALKNDSLRNEPFADAKVTGSFARGENLEIIKKQGAWLQVKAAKGSGWVRLLSVKRGTATKSNQAAGVLAVASGRAGTGQVVSTTGVRGLSEQELKAAKFNEEEVKTMESYTLSADKGRAFAKAGNLNSIAFKNLKEVKGGTQ</sequence>
<reference evidence="4" key="1">
    <citation type="submission" date="2009-07" db="EMBL/GenBank/DDBJ databases">
        <title>Complete sequence of Methylotenera mobilis JLW8.</title>
        <authorList>
            <consortium name="US DOE Joint Genome Institute"/>
            <person name="Lucas S."/>
            <person name="Copeland A."/>
            <person name="Lapidus A."/>
            <person name="Glavina del Rio T."/>
            <person name="Tice H."/>
            <person name="Bruce D."/>
            <person name="Goodwin L."/>
            <person name="Pitluck S."/>
            <person name="LaButti K.M."/>
            <person name="Clum A."/>
            <person name="Larimer F."/>
            <person name="Land M."/>
            <person name="Hauser L."/>
            <person name="Kyrpides N."/>
            <person name="Mikhailova N."/>
            <person name="Kayluzhnaya M."/>
            <person name="Chistoserdova L."/>
        </authorList>
    </citation>
    <scope>NUCLEOTIDE SEQUENCE [LARGE SCALE GENOMIC DNA]</scope>
    <source>
        <strain evidence="4">JLW8 / ATCC BAA-1282 / DSM 17540</strain>
    </source>
</reference>
<dbReference type="Gene3D" id="2.30.30.40">
    <property type="entry name" value="SH3 Domains"/>
    <property type="match status" value="1"/>
</dbReference>
<dbReference type="Pfam" id="PF08239">
    <property type="entry name" value="SH3_3"/>
    <property type="match status" value="1"/>
</dbReference>
<dbReference type="eggNOG" id="COG3103">
    <property type="taxonomic scope" value="Bacteria"/>
</dbReference>
<name>C6WVH5_METML</name>
<dbReference type="KEGG" id="mmb:Mmol_1015"/>
<dbReference type="RefSeq" id="WP_015831959.1">
    <property type="nucleotide sequence ID" value="NC_012968.1"/>
</dbReference>
<proteinExistence type="predicted"/>
<dbReference type="STRING" id="583345.Mmol_1015"/>
<dbReference type="OrthoDB" id="8562053at2"/>
<dbReference type="InterPro" id="IPR003646">
    <property type="entry name" value="SH3-like_bac-type"/>
</dbReference>
<evidence type="ECO:0000313" key="3">
    <source>
        <dbReference type="EMBL" id="ACT47924.1"/>
    </source>
</evidence>
<dbReference type="Proteomes" id="UP000002742">
    <property type="component" value="Chromosome"/>
</dbReference>
<reference evidence="3 4" key="2">
    <citation type="journal article" date="2011" name="J. Bacteriol.">
        <title>Genomes of three methylotrophs from a single niche uncover genetic and metabolic divergence of Methylophilaceae.</title>
        <authorList>
            <person name="Lapidus A."/>
            <person name="Clum A."/>
            <person name="Labutti K."/>
            <person name="Kaluzhnaya M.G."/>
            <person name="Lim S."/>
            <person name="Beck D.A."/>
            <person name="Glavina Del Rio T."/>
            <person name="Nolan M."/>
            <person name="Mavromatis K."/>
            <person name="Huntemann M."/>
            <person name="Lucas S."/>
            <person name="Lidstrom M.E."/>
            <person name="Ivanova N."/>
            <person name="Chistoserdova L."/>
        </authorList>
    </citation>
    <scope>NUCLEOTIDE SEQUENCE [LARGE SCALE GENOMIC DNA]</scope>
    <source>
        <strain evidence="4">JLW8 / ATCC BAA-1282 / DSM 17540</strain>
    </source>
</reference>
<evidence type="ECO:0000259" key="2">
    <source>
        <dbReference type="Pfam" id="PF08239"/>
    </source>
</evidence>
<feature type="domain" description="SH3b" evidence="2">
    <location>
        <begin position="36"/>
        <end position="78"/>
    </location>
</feature>